<evidence type="ECO:0000313" key="2">
    <source>
        <dbReference type="EMBL" id="MFC6724813.1"/>
    </source>
</evidence>
<organism evidence="2 3">
    <name type="scientific">Halobium palmae</name>
    <dbReference type="NCBI Taxonomy" id="1776492"/>
    <lineage>
        <taxon>Archaea</taxon>
        <taxon>Methanobacteriati</taxon>
        <taxon>Methanobacteriota</taxon>
        <taxon>Stenosarchaea group</taxon>
        <taxon>Halobacteria</taxon>
        <taxon>Halobacteriales</taxon>
        <taxon>Haloferacaceae</taxon>
        <taxon>Halobium</taxon>
    </lineage>
</organism>
<name>A0ABD5S0Z7_9EURY</name>
<evidence type="ECO:0000256" key="1">
    <source>
        <dbReference type="SAM" id="MobiDB-lite"/>
    </source>
</evidence>
<feature type="region of interest" description="Disordered" evidence="1">
    <location>
        <begin position="1"/>
        <end position="23"/>
    </location>
</feature>
<evidence type="ECO:0000313" key="3">
    <source>
        <dbReference type="Proteomes" id="UP001596328"/>
    </source>
</evidence>
<dbReference type="AlphaFoldDB" id="A0ABD5S0Z7"/>
<gene>
    <name evidence="2" type="ORF">ACFQE1_10615</name>
</gene>
<dbReference type="Pfam" id="PF13481">
    <property type="entry name" value="AAA_25"/>
    <property type="match status" value="1"/>
</dbReference>
<dbReference type="SUPFAM" id="SSF52540">
    <property type="entry name" value="P-loop containing nucleoside triphosphate hydrolases"/>
    <property type="match status" value="1"/>
</dbReference>
<keyword evidence="3" id="KW-1185">Reference proteome</keyword>
<dbReference type="Proteomes" id="UP001596328">
    <property type="component" value="Unassembled WGS sequence"/>
</dbReference>
<reference evidence="2 3" key="1">
    <citation type="journal article" date="2019" name="Int. J. Syst. Evol. Microbiol.">
        <title>The Global Catalogue of Microorganisms (GCM) 10K type strain sequencing project: providing services to taxonomists for standard genome sequencing and annotation.</title>
        <authorList>
            <consortium name="The Broad Institute Genomics Platform"/>
            <consortium name="The Broad Institute Genome Sequencing Center for Infectious Disease"/>
            <person name="Wu L."/>
            <person name="Ma J."/>
        </authorList>
    </citation>
    <scope>NUCLEOTIDE SEQUENCE [LARGE SCALE GENOMIC DNA]</scope>
    <source>
        <strain evidence="2 3">NBRC 111368</strain>
    </source>
</reference>
<dbReference type="Gene3D" id="3.40.50.300">
    <property type="entry name" value="P-loop containing nucleotide triphosphate hydrolases"/>
    <property type="match status" value="1"/>
</dbReference>
<accession>A0ABD5S0Z7</accession>
<sequence length="300" mass="32692">MISLRRPVGDATPKRSERMAGDMNDVPFGVPRLDAIVGGGAPPGTVVLLAGEAGAGAREFLYTSAAMNALARSDADLFDLHYGDLDAEASVPPEVHYLSFTADRDHISREMSYVMDDEIVDAATPAIDFVDLSPEYFQLSPIPRDWYVGEATSLQDLGQRRHRDDVLDALGDYLSEHAEGNLVCIDSISDLVGAMSDEMAWTDIAMVMKGLAKAAHEWGGLILLLVNVDTLEPTELGHLMDAAGGTLQFEWESGGSKRSRTMVVRAFRGVLSRLEAENIVRFETEIHEGGLDVSDVRKIR</sequence>
<protein>
    <submittedName>
        <fullName evidence="2">RAD55 family ATPase</fullName>
    </submittedName>
</protein>
<dbReference type="InterPro" id="IPR027417">
    <property type="entry name" value="P-loop_NTPase"/>
</dbReference>
<comment type="caution">
    <text evidence="2">The sequence shown here is derived from an EMBL/GenBank/DDBJ whole genome shotgun (WGS) entry which is preliminary data.</text>
</comment>
<proteinExistence type="predicted"/>
<dbReference type="EMBL" id="JBHSWU010000288">
    <property type="protein sequence ID" value="MFC6724813.1"/>
    <property type="molecule type" value="Genomic_DNA"/>
</dbReference>